<reference evidence="2 3" key="1">
    <citation type="journal article" date="2013" name="PLoS Genet.">
        <title>The genome and development-dependent transcriptomes of Pyronema confluens: a window into fungal evolution.</title>
        <authorList>
            <person name="Traeger S."/>
            <person name="Altegoer F."/>
            <person name="Freitag M."/>
            <person name="Gabaldon T."/>
            <person name="Kempken F."/>
            <person name="Kumar A."/>
            <person name="Marcet-Houben M."/>
            <person name="Poggeler S."/>
            <person name="Stajich J.E."/>
            <person name="Nowrousian M."/>
        </authorList>
    </citation>
    <scope>NUCLEOTIDE SEQUENCE [LARGE SCALE GENOMIC DNA]</scope>
    <source>
        <strain evidence="3">CBS 100304</strain>
        <tissue evidence="2">Vegetative mycelium</tissue>
    </source>
</reference>
<evidence type="ECO:0000313" key="3">
    <source>
        <dbReference type="Proteomes" id="UP000018144"/>
    </source>
</evidence>
<gene>
    <name evidence="2" type="ORF">PCON_06845</name>
</gene>
<keyword evidence="3" id="KW-1185">Reference proteome</keyword>
<dbReference type="EMBL" id="HF935346">
    <property type="protein sequence ID" value="CCX07256.1"/>
    <property type="molecule type" value="Genomic_DNA"/>
</dbReference>
<evidence type="ECO:0000313" key="2">
    <source>
        <dbReference type="EMBL" id="CCX07256.1"/>
    </source>
</evidence>
<organism evidence="2 3">
    <name type="scientific">Pyronema omphalodes (strain CBS 100304)</name>
    <name type="common">Pyronema confluens</name>
    <dbReference type="NCBI Taxonomy" id="1076935"/>
    <lineage>
        <taxon>Eukaryota</taxon>
        <taxon>Fungi</taxon>
        <taxon>Dikarya</taxon>
        <taxon>Ascomycota</taxon>
        <taxon>Pezizomycotina</taxon>
        <taxon>Pezizomycetes</taxon>
        <taxon>Pezizales</taxon>
        <taxon>Pyronemataceae</taxon>
        <taxon>Pyronema</taxon>
    </lineage>
</organism>
<name>U4KZ11_PYROM</name>
<feature type="region of interest" description="Disordered" evidence="1">
    <location>
        <begin position="1"/>
        <end position="76"/>
    </location>
</feature>
<sequence>MASTKSTPTTSSKHGMTMRGRTPKPKPTAATSAAHNKAHKSSKVTKVSKAPKETKATKTAKTTKASNASKNNNATKPKKLMARYIFSPKALETINLYKNKPNAEFVDGYVERSNKEQTAGIEITVSVSEEYQFLKWTKDMVFRDLMFAKELGMEMEDEEFRSRWENEEME</sequence>
<feature type="compositionally biased region" description="Low complexity" evidence="1">
    <location>
        <begin position="1"/>
        <end position="13"/>
    </location>
</feature>
<dbReference type="AlphaFoldDB" id="U4KZ11"/>
<feature type="compositionally biased region" description="Low complexity" evidence="1">
    <location>
        <begin position="57"/>
        <end position="75"/>
    </location>
</feature>
<dbReference type="OrthoDB" id="5490748at2759"/>
<evidence type="ECO:0000256" key="1">
    <source>
        <dbReference type="SAM" id="MobiDB-lite"/>
    </source>
</evidence>
<dbReference type="Proteomes" id="UP000018144">
    <property type="component" value="Unassembled WGS sequence"/>
</dbReference>
<proteinExistence type="predicted"/>
<protein>
    <submittedName>
        <fullName evidence="2">Uncharacterized protein</fullName>
    </submittedName>
</protein>
<accession>U4KZ11</accession>